<dbReference type="Proteomes" id="UP001054837">
    <property type="component" value="Unassembled WGS sequence"/>
</dbReference>
<keyword evidence="3" id="KW-1185">Reference proteome</keyword>
<comment type="caution">
    <text evidence="2">The sequence shown here is derived from an EMBL/GenBank/DDBJ whole genome shotgun (WGS) entry which is preliminary data.</text>
</comment>
<dbReference type="InterPro" id="IPR046450">
    <property type="entry name" value="PA_dom_sf"/>
</dbReference>
<dbReference type="SUPFAM" id="SSF52025">
    <property type="entry name" value="PA domain"/>
    <property type="match status" value="1"/>
</dbReference>
<proteinExistence type="predicted"/>
<sequence>MLDSLYCIVGRRCRQFFFFFYLTLLSLCNDPLRSFVSCEFNFGYETEDYQIALINLTYVDPATGLIVQESLEMGKLLPGRTEEVAGVVVHVTSNNHTSHEACERLDTNSVPREPYIALIKYGSCRDQVKLRHVADGNASAAVLYSDHHSTRFIKVERRGMYLWIIVFQQVKRVFIKRVEVLLF</sequence>
<protein>
    <submittedName>
        <fullName evidence="2">Uncharacterized protein</fullName>
    </submittedName>
</protein>
<organism evidence="2 3">
    <name type="scientific">Caerostris darwini</name>
    <dbReference type="NCBI Taxonomy" id="1538125"/>
    <lineage>
        <taxon>Eukaryota</taxon>
        <taxon>Metazoa</taxon>
        <taxon>Ecdysozoa</taxon>
        <taxon>Arthropoda</taxon>
        <taxon>Chelicerata</taxon>
        <taxon>Arachnida</taxon>
        <taxon>Araneae</taxon>
        <taxon>Araneomorphae</taxon>
        <taxon>Entelegynae</taxon>
        <taxon>Araneoidea</taxon>
        <taxon>Araneidae</taxon>
        <taxon>Caerostris</taxon>
    </lineage>
</organism>
<gene>
    <name evidence="2" type="primary">AVEN_252672_1</name>
    <name evidence="2" type="ORF">CDAR_612751</name>
</gene>
<feature type="chain" id="PRO_5043697115" evidence="1">
    <location>
        <begin position="29"/>
        <end position="183"/>
    </location>
</feature>
<evidence type="ECO:0000256" key="1">
    <source>
        <dbReference type="SAM" id="SignalP"/>
    </source>
</evidence>
<evidence type="ECO:0000313" key="3">
    <source>
        <dbReference type="Proteomes" id="UP001054837"/>
    </source>
</evidence>
<keyword evidence="1" id="KW-0732">Signal</keyword>
<accession>A0AAV4WNZ5</accession>
<dbReference type="EMBL" id="BPLQ01014794">
    <property type="protein sequence ID" value="GIY83205.1"/>
    <property type="molecule type" value="Genomic_DNA"/>
</dbReference>
<feature type="signal peptide" evidence="1">
    <location>
        <begin position="1"/>
        <end position="28"/>
    </location>
</feature>
<name>A0AAV4WNZ5_9ARAC</name>
<evidence type="ECO:0000313" key="2">
    <source>
        <dbReference type="EMBL" id="GIY83205.1"/>
    </source>
</evidence>
<reference evidence="2 3" key="1">
    <citation type="submission" date="2021-06" db="EMBL/GenBank/DDBJ databases">
        <title>Caerostris darwini draft genome.</title>
        <authorList>
            <person name="Kono N."/>
            <person name="Arakawa K."/>
        </authorList>
    </citation>
    <scope>NUCLEOTIDE SEQUENCE [LARGE SCALE GENOMIC DNA]</scope>
</reference>
<dbReference type="Gene3D" id="3.50.30.30">
    <property type="match status" value="1"/>
</dbReference>
<dbReference type="AlphaFoldDB" id="A0AAV4WNZ5"/>